<sequence>MTAQEIIQHLHLTPHPEGGYYRETYRATDTLTTAAGHTRSVSTAIYYLLENEDKSHFHRIKSDELWFFHQGQALEIILLTPGQPTRLTLGPDFAAGELPQAVIPAGVWFAAQVKHRPGYGLVSCTVAPGFDFADFELAERAALLREFPQAANVVEQFTKATQENT</sequence>
<dbReference type="InterPro" id="IPR009327">
    <property type="entry name" value="Cupin_DUF985"/>
</dbReference>
<feature type="domain" description="DUF985" evidence="1">
    <location>
        <begin position="4"/>
        <end position="138"/>
    </location>
</feature>
<dbReference type="InterPro" id="IPR039935">
    <property type="entry name" value="YML079W-like"/>
</dbReference>
<evidence type="ECO:0000313" key="3">
    <source>
        <dbReference type="Proteomes" id="UP001211872"/>
    </source>
</evidence>
<evidence type="ECO:0000259" key="1">
    <source>
        <dbReference type="Pfam" id="PF06172"/>
    </source>
</evidence>
<dbReference type="PANTHER" id="PTHR33387">
    <property type="entry name" value="RMLC-LIKE JELLY ROLL FOLD PROTEIN"/>
    <property type="match status" value="1"/>
</dbReference>
<dbReference type="EMBL" id="CP115396">
    <property type="protein sequence ID" value="WBO86194.1"/>
    <property type="molecule type" value="Genomic_DNA"/>
</dbReference>
<accession>A0ABY7PUG5</accession>
<evidence type="ECO:0000313" key="2">
    <source>
        <dbReference type="EMBL" id="WBO86194.1"/>
    </source>
</evidence>
<dbReference type="Pfam" id="PF06172">
    <property type="entry name" value="Cupin_5"/>
    <property type="match status" value="1"/>
</dbReference>
<dbReference type="CDD" id="cd06121">
    <property type="entry name" value="cupin_YML079wp"/>
    <property type="match status" value="1"/>
</dbReference>
<dbReference type="InterPro" id="IPR014710">
    <property type="entry name" value="RmlC-like_jellyroll"/>
</dbReference>
<dbReference type="Gene3D" id="2.60.120.10">
    <property type="entry name" value="Jelly Rolls"/>
    <property type="match status" value="1"/>
</dbReference>
<keyword evidence="3" id="KW-1185">Reference proteome</keyword>
<dbReference type="InterPro" id="IPR011051">
    <property type="entry name" value="RmlC_Cupin_sf"/>
</dbReference>
<name>A0ABY7PUG5_9BACT</name>
<dbReference type="SUPFAM" id="SSF51182">
    <property type="entry name" value="RmlC-like cupins"/>
    <property type="match status" value="1"/>
</dbReference>
<proteinExistence type="predicted"/>
<reference evidence="2 3" key="1">
    <citation type="journal article" date="2011" name="Int. J. Syst. Evol. Microbiol.">
        <title>Hymenobacter yonginensis sp. nov., isolated from a mesotrophic artificial lake.</title>
        <authorList>
            <person name="Joung Y."/>
            <person name="Cho S.H."/>
            <person name="Kim H."/>
            <person name="Kim S.B."/>
            <person name="Joh K."/>
        </authorList>
    </citation>
    <scope>NUCLEOTIDE SEQUENCE [LARGE SCALE GENOMIC DNA]</scope>
    <source>
        <strain evidence="2 3">KCTC 22745</strain>
    </source>
</reference>
<dbReference type="Proteomes" id="UP001211872">
    <property type="component" value="Chromosome"/>
</dbReference>
<dbReference type="RefSeq" id="WP_270128776.1">
    <property type="nucleotide sequence ID" value="NZ_CP115396.1"/>
</dbReference>
<protein>
    <submittedName>
        <fullName evidence="2">Cupin domain-containing protein</fullName>
    </submittedName>
</protein>
<gene>
    <name evidence="2" type="ORF">O9Z63_08020</name>
</gene>
<dbReference type="PANTHER" id="PTHR33387:SF3">
    <property type="entry name" value="DUF985 DOMAIN-CONTAINING PROTEIN"/>
    <property type="match status" value="1"/>
</dbReference>
<organism evidence="2 3">
    <name type="scientific">Hymenobacter yonginensis</name>
    <dbReference type="NCBI Taxonomy" id="748197"/>
    <lineage>
        <taxon>Bacteria</taxon>
        <taxon>Pseudomonadati</taxon>
        <taxon>Bacteroidota</taxon>
        <taxon>Cytophagia</taxon>
        <taxon>Cytophagales</taxon>
        <taxon>Hymenobacteraceae</taxon>
        <taxon>Hymenobacter</taxon>
    </lineage>
</organism>